<feature type="non-terminal residue" evidence="2">
    <location>
        <position position="1"/>
    </location>
</feature>
<dbReference type="Proteomes" id="UP000779574">
    <property type="component" value="Unassembled WGS sequence"/>
</dbReference>
<sequence>MFPEHYVRALEAQQHKLEAAVHTMYHRLLAVNAWPGPRLMEYNGNPLLHEILAVLGLLETSNAEEARPMDQQLGPEVPQYDSLSMDGSIVEVPEQESQIRRTSTSKPSHDALDTRNQSNHFLPLLPLPEKVYWNVGVSELLSRTETSAHPLTAPQRTDPVPSLINEFQTPSAISQQQAQRFPVEAVHQQTFMVGESSRSATHHSQSSEAMNWDPLDEPTSRWHVESDIPGEQRDQMAMEAPGSLDGPCELDGLWQSSKNRTIPQATPPEDEKVDKELPTHFFKIGW</sequence>
<comment type="caution">
    <text evidence="2">The sequence shown here is derived from an EMBL/GenBank/DDBJ whole genome shotgun (WGS) entry which is preliminary data.</text>
</comment>
<gene>
    <name evidence="2" type="ORF">KCU76_g7094</name>
</gene>
<evidence type="ECO:0000313" key="3">
    <source>
        <dbReference type="Proteomes" id="UP000779574"/>
    </source>
</evidence>
<feature type="compositionally biased region" description="Basic and acidic residues" evidence="1">
    <location>
        <begin position="269"/>
        <end position="278"/>
    </location>
</feature>
<organism evidence="2 3">
    <name type="scientific">Aureobasidium melanogenum</name>
    <name type="common">Aureobasidium pullulans var. melanogenum</name>
    <dbReference type="NCBI Taxonomy" id="46634"/>
    <lineage>
        <taxon>Eukaryota</taxon>
        <taxon>Fungi</taxon>
        <taxon>Dikarya</taxon>
        <taxon>Ascomycota</taxon>
        <taxon>Pezizomycotina</taxon>
        <taxon>Dothideomycetes</taxon>
        <taxon>Dothideomycetidae</taxon>
        <taxon>Dothideales</taxon>
        <taxon>Saccotheciaceae</taxon>
        <taxon>Aureobasidium</taxon>
    </lineage>
</organism>
<dbReference type="EMBL" id="JAHFXF010000249">
    <property type="protein sequence ID" value="KAG9691930.1"/>
    <property type="molecule type" value="Genomic_DNA"/>
</dbReference>
<proteinExistence type="predicted"/>
<name>A0A9P8J7E3_AURME</name>
<dbReference type="OrthoDB" id="3874060at2759"/>
<dbReference type="AlphaFoldDB" id="A0A9P8J7E3"/>
<evidence type="ECO:0000313" key="2">
    <source>
        <dbReference type="EMBL" id="KAG9691930.1"/>
    </source>
</evidence>
<protein>
    <submittedName>
        <fullName evidence="2">Uncharacterized protein</fullName>
    </submittedName>
</protein>
<evidence type="ECO:0000256" key="1">
    <source>
        <dbReference type="SAM" id="MobiDB-lite"/>
    </source>
</evidence>
<feature type="region of interest" description="Disordered" evidence="1">
    <location>
        <begin position="92"/>
        <end position="115"/>
    </location>
</feature>
<reference evidence="2" key="1">
    <citation type="journal article" date="2021" name="J Fungi (Basel)">
        <title>Virulence traits and population genomics of the black yeast Aureobasidium melanogenum.</title>
        <authorList>
            <person name="Cernosa A."/>
            <person name="Sun X."/>
            <person name="Gostincar C."/>
            <person name="Fang C."/>
            <person name="Gunde-Cimerman N."/>
            <person name="Song Z."/>
        </authorList>
    </citation>
    <scope>NUCLEOTIDE SEQUENCE</scope>
    <source>
        <strain evidence="2">EXF-9911</strain>
    </source>
</reference>
<accession>A0A9P8J7E3</accession>
<reference evidence="2" key="2">
    <citation type="submission" date="2021-08" db="EMBL/GenBank/DDBJ databases">
        <authorList>
            <person name="Gostincar C."/>
            <person name="Sun X."/>
            <person name="Song Z."/>
            <person name="Gunde-Cimerman N."/>
        </authorList>
    </citation>
    <scope>NUCLEOTIDE SEQUENCE</scope>
    <source>
        <strain evidence="2">EXF-9911</strain>
    </source>
</reference>
<feature type="region of interest" description="Disordered" evidence="1">
    <location>
        <begin position="259"/>
        <end position="278"/>
    </location>
</feature>